<comment type="caution">
    <text evidence="3">The sequence shown here is derived from an EMBL/GenBank/DDBJ whole genome shotgun (WGS) entry which is preliminary data.</text>
</comment>
<sequence>MLGLIFLYALFLRFATQTLALESPIPGYEVVDLSWNFQTHPDGARTIINGTIEQALAQLHKVNPNWSRDFGITSTSHAPAESSPEHGKDSREEHSLVKRGRKYGTTYNNFHRPADCSPGEWNWHGAKSYDLQFRQESLYKIDPAKSKPHAGPGPGKCSRVSCADYVAIWWCNDHIYFPITMLFQTPTILLYSLIQLSNAAPTPDDPAIPINLITDPADIKLDICSSTSYQDCHQNLHPEPNKCYTTYTYLNEKNGYKVASIALGEGTSCTLYGAVECRTFTHPAAYTFEIKESMADLVQDPKRKWPFSGPYRSAGVLSFKCRHD</sequence>
<dbReference type="EMBL" id="WNWQ01001232">
    <property type="protein sequence ID" value="KAE9961932.1"/>
    <property type="molecule type" value="Genomic_DNA"/>
</dbReference>
<feature type="signal peptide" evidence="2">
    <location>
        <begin position="1"/>
        <end position="20"/>
    </location>
</feature>
<gene>
    <name evidence="3" type="ORF">BLS_001115</name>
</gene>
<evidence type="ECO:0000256" key="1">
    <source>
        <dbReference type="SAM" id="MobiDB-lite"/>
    </source>
</evidence>
<protein>
    <submittedName>
        <fullName evidence="3">Uncharacterized protein</fullName>
    </submittedName>
</protein>
<organism evidence="3 4">
    <name type="scientific">Venturia inaequalis</name>
    <name type="common">Apple scab fungus</name>
    <dbReference type="NCBI Taxonomy" id="5025"/>
    <lineage>
        <taxon>Eukaryota</taxon>
        <taxon>Fungi</taxon>
        <taxon>Dikarya</taxon>
        <taxon>Ascomycota</taxon>
        <taxon>Pezizomycotina</taxon>
        <taxon>Dothideomycetes</taxon>
        <taxon>Pleosporomycetidae</taxon>
        <taxon>Venturiales</taxon>
        <taxon>Venturiaceae</taxon>
        <taxon>Venturia</taxon>
    </lineage>
</organism>
<reference evidence="3 4" key="1">
    <citation type="submission" date="2019-11" db="EMBL/GenBank/DDBJ databases">
        <title>Venturia inaequalis Genome Resource.</title>
        <authorList>
            <person name="Lichtner F.J."/>
        </authorList>
    </citation>
    <scope>NUCLEOTIDE SEQUENCE [LARGE SCALE GENOMIC DNA]</scope>
    <source>
        <strain evidence="3">Bline_iso_100314</strain>
    </source>
</reference>
<feature type="region of interest" description="Disordered" evidence="1">
    <location>
        <begin position="73"/>
        <end position="96"/>
    </location>
</feature>
<keyword evidence="2" id="KW-0732">Signal</keyword>
<name>A0A8H3YKS3_VENIN</name>
<feature type="compositionally biased region" description="Basic and acidic residues" evidence="1">
    <location>
        <begin position="83"/>
        <end position="96"/>
    </location>
</feature>
<evidence type="ECO:0000256" key="2">
    <source>
        <dbReference type="SAM" id="SignalP"/>
    </source>
</evidence>
<accession>A0A8H3YKS3</accession>
<evidence type="ECO:0000313" key="4">
    <source>
        <dbReference type="Proteomes" id="UP000433883"/>
    </source>
</evidence>
<evidence type="ECO:0000313" key="3">
    <source>
        <dbReference type="EMBL" id="KAE9961932.1"/>
    </source>
</evidence>
<dbReference type="AlphaFoldDB" id="A0A8H3YKS3"/>
<dbReference type="Proteomes" id="UP000433883">
    <property type="component" value="Unassembled WGS sequence"/>
</dbReference>
<proteinExistence type="predicted"/>
<feature type="chain" id="PRO_5034427252" evidence="2">
    <location>
        <begin position="21"/>
        <end position="324"/>
    </location>
</feature>